<dbReference type="GO" id="GO:0006355">
    <property type="term" value="P:regulation of DNA-templated transcription"/>
    <property type="evidence" value="ECO:0007669"/>
    <property type="project" value="InterPro"/>
</dbReference>
<dbReference type="FunFam" id="1.10.10.10:FF:000005">
    <property type="entry name" value="Two-component system response regulator"/>
    <property type="match status" value="1"/>
</dbReference>
<dbReference type="GO" id="GO:0000976">
    <property type="term" value="F:transcription cis-regulatory region binding"/>
    <property type="evidence" value="ECO:0007669"/>
    <property type="project" value="TreeGrafter"/>
</dbReference>
<dbReference type="EMBL" id="JACCPP010000026">
    <property type="protein sequence ID" value="MBI1708663.1"/>
    <property type="molecule type" value="Genomic_DNA"/>
</dbReference>
<dbReference type="PROSITE" id="PS51755">
    <property type="entry name" value="OMPR_PHOB"/>
    <property type="match status" value="1"/>
</dbReference>
<organism evidence="10 11">
    <name type="scientific">Lactobacillus crispatus</name>
    <dbReference type="NCBI Taxonomy" id="47770"/>
    <lineage>
        <taxon>Bacteria</taxon>
        <taxon>Bacillati</taxon>
        <taxon>Bacillota</taxon>
        <taxon>Bacilli</taxon>
        <taxon>Lactobacillales</taxon>
        <taxon>Lactobacillaceae</taxon>
        <taxon>Lactobacillus</taxon>
    </lineage>
</organism>
<dbReference type="PROSITE" id="PS50110">
    <property type="entry name" value="RESPONSE_REGULATORY"/>
    <property type="match status" value="1"/>
</dbReference>
<evidence type="ECO:0000256" key="3">
    <source>
        <dbReference type="ARBA" id="ARBA00023015"/>
    </source>
</evidence>
<feature type="modified residue" description="4-aspartylphosphate" evidence="6">
    <location>
        <position position="56"/>
    </location>
</feature>
<dbReference type="Proteomes" id="UP001194414">
    <property type="component" value="Unassembled WGS sequence"/>
</dbReference>
<dbReference type="Gene3D" id="1.10.10.10">
    <property type="entry name" value="Winged helix-like DNA-binding domain superfamily/Winged helix DNA-binding domain"/>
    <property type="match status" value="1"/>
</dbReference>
<dbReference type="RefSeq" id="WP_198566701.1">
    <property type="nucleotide sequence ID" value="NZ_JACCPP010000026.1"/>
</dbReference>
<dbReference type="InterPro" id="IPR039420">
    <property type="entry name" value="WalR-like"/>
</dbReference>
<dbReference type="PANTHER" id="PTHR48111">
    <property type="entry name" value="REGULATOR OF RPOS"/>
    <property type="match status" value="1"/>
</dbReference>
<sequence length="239" mass="28009">MDEKDVKILLVEDEESVASFVKTELEFEDYQVVWAEDGKKALDLFTQEKPTLILLDWMLPVYDGMTVLRRIRKQSDVPIIMLTAKNSASDISSALDQGLDDYLTKPFEIEELLARIRVVLRRLEKMRQQNNVPNTHFEFGPLKIDLLKHEFYCDNEKIYLTPKEFALITELMRDPEQVKSRDELLDTVWGYDFVGQTNTVDVYIRTIRNKIGEPYKKIIKTIRGLGYCLRKLDDNHEKS</sequence>
<dbReference type="AlphaFoldDB" id="A0AAW4DNZ1"/>
<name>A0AAW4DNZ1_9LACO</name>
<feature type="DNA-binding region" description="OmpR/PhoB-type" evidence="7">
    <location>
        <begin position="134"/>
        <end position="231"/>
    </location>
</feature>
<dbReference type="CDD" id="cd17574">
    <property type="entry name" value="REC_OmpR"/>
    <property type="match status" value="1"/>
</dbReference>
<comment type="caution">
    <text evidence="10">The sequence shown here is derived from an EMBL/GenBank/DDBJ whole genome shotgun (WGS) entry which is preliminary data.</text>
</comment>
<evidence type="ECO:0000256" key="5">
    <source>
        <dbReference type="ARBA" id="ARBA00023163"/>
    </source>
</evidence>
<dbReference type="Pfam" id="PF00072">
    <property type="entry name" value="Response_reg"/>
    <property type="match status" value="1"/>
</dbReference>
<accession>A0AAW4DNZ1</accession>
<reference evidence="10" key="1">
    <citation type="submission" date="2020-07" db="EMBL/GenBank/DDBJ databases">
        <title>Comparative genomics analyses of Lactobacillus crispatus isolated from different ecological niches.</title>
        <authorList>
            <person name="Mancino W."/>
            <person name="Mancabelli L."/>
            <person name="Lugli G.A."/>
            <person name="Milani C."/>
            <person name="Viappiani A."/>
            <person name="Anzalone R."/>
            <person name="Longhi G."/>
            <person name="Ventura M."/>
            <person name="Turroni F."/>
        </authorList>
    </citation>
    <scope>NUCLEOTIDE SEQUENCE</scope>
    <source>
        <strain evidence="10">LB65</strain>
    </source>
</reference>
<keyword evidence="5" id="KW-0804">Transcription</keyword>
<evidence type="ECO:0000256" key="7">
    <source>
        <dbReference type="PROSITE-ProRule" id="PRU01091"/>
    </source>
</evidence>
<proteinExistence type="predicted"/>
<evidence type="ECO:0000313" key="11">
    <source>
        <dbReference type="Proteomes" id="UP001194414"/>
    </source>
</evidence>
<evidence type="ECO:0000313" key="10">
    <source>
        <dbReference type="EMBL" id="MBI1708663.1"/>
    </source>
</evidence>
<dbReference type="GO" id="GO:0005829">
    <property type="term" value="C:cytosol"/>
    <property type="evidence" value="ECO:0007669"/>
    <property type="project" value="TreeGrafter"/>
</dbReference>
<dbReference type="InterPro" id="IPR001867">
    <property type="entry name" value="OmpR/PhoB-type_DNA-bd"/>
</dbReference>
<dbReference type="FunFam" id="3.40.50.2300:FF:000001">
    <property type="entry name" value="DNA-binding response regulator PhoB"/>
    <property type="match status" value="1"/>
</dbReference>
<keyword evidence="1 6" id="KW-0597">Phosphoprotein</keyword>
<dbReference type="InterPro" id="IPR011006">
    <property type="entry name" value="CheY-like_superfamily"/>
</dbReference>
<dbReference type="Pfam" id="PF00486">
    <property type="entry name" value="Trans_reg_C"/>
    <property type="match status" value="1"/>
</dbReference>
<dbReference type="SMART" id="SM00862">
    <property type="entry name" value="Trans_reg_C"/>
    <property type="match status" value="1"/>
</dbReference>
<dbReference type="GO" id="GO:0000156">
    <property type="term" value="F:phosphorelay response regulator activity"/>
    <property type="evidence" value="ECO:0007669"/>
    <property type="project" value="TreeGrafter"/>
</dbReference>
<protein>
    <submittedName>
        <fullName evidence="10">DNA-binding response regulator</fullName>
    </submittedName>
</protein>
<feature type="domain" description="OmpR/PhoB-type" evidence="9">
    <location>
        <begin position="134"/>
        <end position="231"/>
    </location>
</feature>
<dbReference type="CDD" id="cd00383">
    <property type="entry name" value="trans_reg_C"/>
    <property type="match status" value="1"/>
</dbReference>
<evidence type="ECO:0000256" key="6">
    <source>
        <dbReference type="PROSITE-ProRule" id="PRU00169"/>
    </source>
</evidence>
<evidence type="ECO:0000256" key="2">
    <source>
        <dbReference type="ARBA" id="ARBA00023012"/>
    </source>
</evidence>
<dbReference type="GO" id="GO:0032993">
    <property type="term" value="C:protein-DNA complex"/>
    <property type="evidence" value="ECO:0007669"/>
    <property type="project" value="TreeGrafter"/>
</dbReference>
<keyword evidence="2" id="KW-0902">Two-component regulatory system</keyword>
<evidence type="ECO:0000256" key="4">
    <source>
        <dbReference type="ARBA" id="ARBA00023125"/>
    </source>
</evidence>
<gene>
    <name evidence="10" type="ORF">HYQ56_1651</name>
</gene>
<evidence type="ECO:0000259" key="9">
    <source>
        <dbReference type="PROSITE" id="PS51755"/>
    </source>
</evidence>
<dbReference type="Gene3D" id="3.40.50.2300">
    <property type="match status" value="1"/>
</dbReference>
<dbReference type="SMART" id="SM00448">
    <property type="entry name" value="REC"/>
    <property type="match status" value="1"/>
</dbReference>
<keyword evidence="3" id="KW-0805">Transcription regulation</keyword>
<dbReference type="PANTHER" id="PTHR48111:SF40">
    <property type="entry name" value="PHOSPHATE REGULON TRANSCRIPTIONAL REGULATORY PROTEIN PHOB"/>
    <property type="match status" value="1"/>
</dbReference>
<evidence type="ECO:0000256" key="1">
    <source>
        <dbReference type="ARBA" id="ARBA00022553"/>
    </source>
</evidence>
<dbReference type="InterPro" id="IPR036388">
    <property type="entry name" value="WH-like_DNA-bd_sf"/>
</dbReference>
<keyword evidence="4 7" id="KW-0238">DNA-binding</keyword>
<dbReference type="InterPro" id="IPR016032">
    <property type="entry name" value="Sig_transdc_resp-reg_C-effctor"/>
</dbReference>
<dbReference type="SUPFAM" id="SSF46894">
    <property type="entry name" value="C-terminal effector domain of the bipartite response regulators"/>
    <property type="match status" value="1"/>
</dbReference>
<dbReference type="SUPFAM" id="SSF52172">
    <property type="entry name" value="CheY-like"/>
    <property type="match status" value="1"/>
</dbReference>
<dbReference type="InterPro" id="IPR001789">
    <property type="entry name" value="Sig_transdc_resp-reg_receiver"/>
</dbReference>
<feature type="domain" description="Response regulatory" evidence="8">
    <location>
        <begin position="7"/>
        <end position="120"/>
    </location>
</feature>
<evidence type="ECO:0000259" key="8">
    <source>
        <dbReference type="PROSITE" id="PS50110"/>
    </source>
</evidence>